<gene>
    <name evidence="8" type="ORF">GCM10022197_03360</name>
</gene>
<sequence length="83" mass="8922">MNISHLLLLFLVGVASTAGAVLWVSTLVSVLRNAAAWRAVVWVAVTFVFPVLGPVVWFVVGRAHERVVNTGTYAGQDSHVLAH</sequence>
<keyword evidence="2" id="KW-1003">Cell membrane</keyword>
<dbReference type="EMBL" id="BAAAYR010000001">
    <property type="protein sequence ID" value="GAA3551738.1"/>
    <property type="molecule type" value="Genomic_DNA"/>
</dbReference>
<evidence type="ECO:0000256" key="2">
    <source>
        <dbReference type="ARBA" id="ARBA00022475"/>
    </source>
</evidence>
<comment type="caution">
    <text evidence="8">The sequence shown here is derived from an EMBL/GenBank/DDBJ whole genome shotgun (WGS) entry which is preliminary data.</text>
</comment>
<evidence type="ECO:0000256" key="3">
    <source>
        <dbReference type="ARBA" id="ARBA00022692"/>
    </source>
</evidence>
<dbReference type="Pfam" id="PF13396">
    <property type="entry name" value="PLDc_N"/>
    <property type="match status" value="1"/>
</dbReference>
<evidence type="ECO:0000256" key="6">
    <source>
        <dbReference type="SAM" id="Phobius"/>
    </source>
</evidence>
<evidence type="ECO:0000313" key="8">
    <source>
        <dbReference type="EMBL" id="GAA3551738.1"/>
    </source>
</evidence>
<proteinExistence type="predicted"/>
<evidence type="ECO:0000259" key="7">
    <source>
        <dbReference type="Pfam" id="PF13396"/>
    </source>
</evidence>
<reference evidence="9" key="1">
    <citation type="journal article" date="2019" name="Int. J. Syst. Evol. Microbiol.">
        <title>The Global Catalogue of Microorganisms (GCM) 10K type strain sequencing project: providing services to taxonomists for standard genome sequencing and annotation.</title>
        <authorList>
            <consortium name="The Broad Institute Genomics Platform"/>
            <consortium name="The Broad Institute Genome Sequencing Center for Infectious Disease"/>
            <person name="Wu L."/>
            <person name="Ma J."/>
        </authorList>
    </citation>
    <scope>NUCLEOTIDE SEQUENCE [LARGE SCALE GENOMIC DNA]</scope>
    <source>
        <strain evidence="9">JCM 16540</strain>
    </source>
</reference>
<evidence type="ECO:0000256" key="4">
    <source>
        <dbReference type="ARBA" id="ARBA00022989"/>
    </source>
</evidence>
<organism evidence="8 9">
    <name type="scientific">Microlunatus spumicola</name>
    <dbReference type="NCBI Taxonomy" id="81499"/>
    <lineage>
        <taxon>Bacteria</taxon>
        <taxon>Bacillati</taxon>
        <taxon>Actinomycetota</taxon>
        <taxon>Actinomycetes</taxon>
        <taxon>Propionibacteriales</taxon>
        <taxon>Propionibacteriaceae</taxon>
        <taxon>Microlunatus</taxon>
    </lineage>
</organism>
<protein>
    <recommendedName>
        <fullName evidence="7">Cardiolipin synthase N-terminal domain-containing protein</fullName>
    </recommendedName>
</protein>
<feature type="transmembrane region" description="Helical" evidence="6">
    <location>
        <begin position="35"/>
        <end position="60"/>
    </location>
</feature>
<comment type="subcellular location">
    <subcellularLocation>
        <location evidence="1">Cell membrane</location>
        <topology evidence="1">Multi-pass membrane protein</topology>
    </subcellularLocation>
</comment>
<keyword evidence="3 6" id="KW-0812">Transmembrane</keyword>
<evidence type="ECO:0000313" key="9">
    <source>
        <dbReference type="Proteomes" id="UP001500767"/>
    </source>
</evidence>
<evidence type="ECO:0000256" key="5">
    <source>
        <dbReference type="ARBA" id="ARBA00023136"/>
    </source>
</evidence>
<keyword evidence="5 6" id="KW-0472">Membrane</keyword>
<dbReference type="Proteomes" id="UP001500767">
    <property type="component" value="Unassembled WGS sequence"/>
</dbReference>
<feature type="domain" description="Cardiolipin synthase N-terminal" evidence="7">
    <location>
        <begin position="21"/>
        <end position="62"/>
    </location>
</feature>
<keyword evidence="4 6" id="KW-1133">Transmembrane helix</keyword>
<name>A0ABP6WL83_9ACTN</name>
<keyword evidence="9" id="KW-1185">Reference proteome</keyword>
<dbReference type="InterPro" id="IPR027379">
    <property type="entry name" value="CLS_N"/>
</dbReference>
<dbReference type="RefSeq" id="WP_204912529.1">
    <property type="nucleotide sequence ID" value="NZ_BAAAYR010000001.1"/>
</dbReference>
<accession>A0ABP6WL83</accession>
<evidence type="ECO:0000256" key="1">
    <source>
        <dbReference type="ARBA" id="ARBA00004651"/>
    </source>
</evidence>